<organism evidence="2 3">
    <name type="scientific">Muricomes intestini</name>
    <dbReference type="NCBI Taxonomy" id="1796634"/>
    <lineage>
        <taxon>Bacteria</taxon>
        <taxon>Bacillati</taxon>
        <taxon>Bacillota</taxon>
        <taxon>Clostridia</taxon>
        <taxon>Lachnospirales</taxon>
        <taxon>Lachnospiraceae</taxon>
        <taxon>Muricomes</taxon>
    </lineage>
</organism>
<dbReference type="OrthoDB" id="2056588at2"/>
<dbReference type="EMBL" id="SLZZ01000012">
    <property type="protein sequence ID" value="TCS78350.1"/>
    <property type="molecule type" value="Genomic_DNA"/>
</dbReference>
<accession>A0A4R3K6D9</accession>
<dbReference type="Proteomes" id="UP000295726">
    <property type="component" value="Unassembled WGS sequence"/>
</dbReference>
<feature type="domain" description="HTH cro/C1-type" evidence="1">
    <location>
        <begin position="21"/>
        <end position="62"/>
    </location>
</feature>
<dbReference type="SMART" id="SM00530">
    <property type="entry name" value="HTH_XRE"/>
    <property type="match status" value="1"/>
</dbReference>
<sequence length="66" mass="7354">MKINNERLLLTMAKKNIYSFSQLSRESGVSKQTLSYIKNGKTCSIKTLNSISKALGVDVTEIIETD</sequence>
<dbReference type="RefSeq" id="WP_132381461.1">
    <property type="nucleotide sequence ID" value="NZ_SLZZ01000012.1"/>
</dbReference>
<dbReference type="PROSITE" id="PS50943">
    <property type="entry name" value="HTH_CROC1"/>
    <property type="match status" value="1"/>
</dbReference>
<evidence type="ECO:0000313" key="3">
    <source>
        <dbReference type="Proteomes" id="UP000295726"/>
    </source>
</evidence>
<protein>
    <submittedName>
        <fullName evidence="2">Putative transcriptional regulator</fullName>
    </submittedName>
</protein>
<dbReference type="CDD" id="cd00093">
    <property type="entry name" value="HTH_XRE"/>
    <property type="match status" value="1"/>
</dbReference>
<dbReference type="SUPFAM" id="SSF47413">
    <property type="entry name" value="lambda repressor-like DNA-binding domains"/>
    <property type="match status" value="1"/>
</dbReference>
<dbReference type="InterPro" id="IPR010982">
    <property type="entry name" value="Lambda_DNA-bd_dom_sf"/>
</dbReference>
<comment type="caution">
    <text evidence="2">The sequence shown here is derived from an EMBL/GenBank/DDBJ whole genome shotgun (WGS) entry which is preliminary data.</text>
</comment>
<keyword evidence="3" id="KW-1185">Reference proteome</keyword>
<proteinExistence type="predicted"/>
<name>A0A4R3K6D9_9FIRM</name>
<dbReference type="InterPro" id="IPR001387">
    <property type="entry name" value="Cro/C1-type_HTH"/>
</dbReference>
<dbReference type="Pfam" id="PF13443">
    <property type="entry name" value="HTH_26"/>
    <property type="match status" value="1"/>
</dbReference>
<evidence type="ECO:0000313" key="2">
    <source>
        <dbReference type="EMBL" id="TCS78350.1"/>
    </source>
</evidence>
<gene>
    <name evidence="2" type="ORF">EDD59_112111</name>
</gene>
<evidence type="ECO:0000259" key="1">
    <source>
        <dbReference type="PROSITE" id="PS50943"/>
    </source>
</evidence>
<dbReference type="Gene3D" id="1.10.260.40">
    <property type="entry name" value="lambda repressor-like DNA-binding domains"/>
    <property type="match status" value="1"/>
</dbReference>
<reference evidence="2 3" key="1">
    <citation type="submission" date="2019-03" db="EMBL/GenBank/DDBJ databases">
        <title>Genomic Encyclopedia of Type Strains, Phase IV (KMG-IV): sequencing the most valuable type-strain genomes for metagenomic binning, comparative biology and taxonomic classification.</title>
        <authorList>
            <person name="Goeker M."/>
        </authorList>
    </citation>
    <scope>NUCLEOTIDE SEQUENCE [LARGE SCALE GENOMIC DNA]</scope>
    <source>
        <strain evidence="2 3">DSM 29489</strain>
    </source>
</reference>
<dbReference type="GO" id="GO:0003677">
    <property type="term" value="F:DNA binding"/>
    <property type="evidence" value="ECO:0007669"/>
    <property type="project" value="InterPro"/>
</dbReference>
<dbReference type="AlphaFoldDB" id="A0A4R3K6D9"/>